<dbReference type="GeneID" id="98068109"/>
<dbReference type="GO" id="GO:0015035">
    <property type="term" value="F:protein-disulfide reductase activity"/>
    <property type="evidence" value="ECO:0007669"/>
    <property type="project" value="TreeGrafter"/>
</dbReference>
<evidence type="ECO:0000256" key="1">
    <source>
        <dbReference type="ARBA" id="ARBA00004141"/>
    </source>
</evidence>
<dbReference type="GO" id="GO:0016020">
    <property type="term" value="C:membrane"/>
    <property type="evidence" value="ECO:0007669"/>
    <property type="project" value="UniProtKB-SubCell"/>
</dbReference>
<evidence type="ECO:0008006" key="12">
    <source>
        <dbReference type="Google" id="ProtNLM"/>
    </source>
</evidence>
<dbReference type="eggNOG" id="COG4232">
    <property type="taxonomic scope" value="Bacteria"/>
</dbReference>
<evidence type="ECO:0000256" key="2">
    <source>
        <dbReference type="ARBA" id="ARBA00022692"/>
    </source>
</evidence>
<dbReference type="GO" id="GO:0017004">
    <property type="term" value="P:cytochrome complex assembly"/>
    <property type="evidence" value="ECO:0007669"/>
    <property type="project" value="UniProtKB-KW"/>
</dbReference>
<keyword evidence="4 6" id="KW-1133">Transmembrane helix</keyword>
<dbReference type="GO" id="GO:0045454">
    <property type="term" value="P:cell redox homeostasis"/>
    <property type="evidence" value="ECO:0007669"/>
    <property type="project" value="TreeGrafter"/>
</dbReference>
<keyword evidence="5 6" id="KW-0472">Membrane</keyword>
<evidence type="ECO:0000256" key="7">
    <source>
        <dbReference type="SAM" id="SignalP"/>
    </source>
</evidence>
<feature type="transmembrane region" description="Helical" evidence="6">
    <location>
        <begin position="338"/>
        <end position="358"/>
    </location>
</feature>
<feature type="transmembrane region" description="Helical" evidence="6">
    <location>
        <begin position="258"/>
        <end position="288"/>
    </location>
</feature>
<feature type="transmembrane region" description="Helical" evidence="6">
    <location>
        <begin position="179"/>
        <end position="203"/>
    </location>
</feature>
<feature type="transmembrane region" description="Helical" evidence="6">
    <location>
        <begin position="224"/>
        <end position="246"/>
    </location>
</feature>
<feature type="chain" id="PRO_5003550007" description="Thioredoxin domain-containing protein" evidence="7">
    <location>
        <begin position="22"/>
        <end position="680"/>
    </location>
</feature>
<dbReference type="InterPro" id="IPR003834">
    <property type="entry name" value="Cyt_c_assmbl_TM_dom"/>
</dbReference>
<feature type="domain" description="Cytochrome C biogenesis protein transmembrane" evidence="8">
    <location>
        <begin position="180"/>
        <end position="388"/>
    </location>
</feature>
<feature type="domain" description="Thiol:disulfide interchange protein DsbD N-terminal" evidence="9">
    <location>
        <begin position="40"/>
        <end position="146"/>
    </location>
</feature>
<dbReference type="Gene3D" id="3.40.30.10">
    <property type="entry name" value="Glutaredoxin"/>
    <property type="match status" value="1"/>
</dbReference>
<keyword evidence="3" id="KW-0201">Cytochrome c-type biogenesis</keyword>
<dbReference type="SUPFAM" id="SSF52833">
    <property type="entry name" value="Thioredoxin-like"/>
    <property type="match status" value="1"/>
</dbReference>
<dbReference type="PANTHER" id="PTHR32234">
    <property type="entry name" value="THIOL:DISULFIDE INTERCHANGE PROTEIN DSBD"/>
    <property type="match status" value="1"/>
</dbReference>
<dbReference type="Pfam" id="PF02683">
    <property type="entry name" value="DsbD_TM"/>
    <property type="match status" value="1"/>
</dbReference>
<feature type="transmembrane region" description="Helical" evidence="6">
    <location>
        <begin position="370"/>
        <end position="392"/>
    </location>
</feature>
<dbReference type="Proteomes" id="UP000004892">
    <property type="component" value="Unassembled WGS sequence"/>
</dbReference>
<dbReference type="STRING" id="742817.HMPREF9449_00457"/>
<dbReference type="PANTHER" id="PTHR32234:SF0">
    <property type="entry name" value="THIOL:DISULFIDE INTERCHANGE PROTEIN DSBD"/>
    <property type="match status" value="1"/>
</dbReference>
<comment type="caution">
    <text evidence="10">The sequence shown here is derived from an EMBL/GenBank/DDBJ whole genome shotgun (WGS) entry which is preliminary data.</text>
</comment>
<dbReference type="PATRIC" id="fig|742817.3.peg.487"/>
<proteinExistence type="predicted"/>
<evidence type="ECO:0000259" key="9">
    <source>
        <dbReference type="Pfam" id="PF11412"/>
    </source>
</evidence>
<keyword evidence="2 6" id="KW-0812">Transmembrane</keyword>
<feature type="transmembrane region" description="Helical" evidence="6">
    <location>
        <begin position="300"/>
        <end position="326"/>
    </location>
</feature>
<evidence type="ECO:0000313" key="11">
    <source>
        <dbReference type="Proteomes" id="UP000004892"/>
    </source>
</evidence>
<keyword evidence="7" id="KW-0732">Signal</keyword>
<feature type="signal peptide" evidence="7">
    <location>
        <begin position="1"/>
        <end position="21"/>
    </location>
</feature>
<evidence type="ECO:0000259" key="8">
    <source>
        <dbReference type="Pfam" id="PF02683"/>
    </source>
</evidence>
<comment type="subcellular location">
    <subcellularLocation>
        <location evidence="1">Membrane</location>
        <topology evidence="1">Multi-pass membrane protein</topology>
    </subcellularLocation>
</comment>
<dbReference type="Pfam" id="PF11412">
    <property type="entry name" value="DsbD_N"/>
    <property type="match status" value="1"/>
</dbReference>
<reference evidence="10 11" key="1">
    <citation type="submission" date="2012-01" db="EMBL/GenBank/DDBJ databases">
        <title>The Genome Sequence of Odoribacter laneus YIT 12061.</title>
        <authorList>
            <consortium name="The Broad Institute Genome Sequencing Platform"/>
            <person name="Earl A."/>
            <person name="Ward D."/>
            <person name="Feldgarden M."/>
            <person name="Gevers D."/>
            <person name="Morotomi M."/>
            <person name="Young S.K."/>
            <person name="Zeng Q."/>
            <person name="Gargeya S."/>
            <person name="Fitzgerald M."/>
            <person name="Haas B."/>
            <person name="Abouelleil A."/>
            <person name="Alvarado L."/>
            <person name="Arachchi H.M."/>
            <person name="Berlin A."/>
            <person name="Chapman S.B."/>
            <person name="Gearin G."/>
            <person name="Goldberg J."/>
            <person name="Griggs A."/>
            <person name="Gujja S."/>
            <person name="Hansen M."/>
            <person name="Heiman D."/>
            <person name="Howarth C."/>
            <person name="Larimer J."/>
            <person name="Lui A."/>
            <person name="MacDonald P.J.P."/>
            <person name="McCowen C."/>
            <person name="Montmayeur A."/>
            <person name="Murphy C."/>
            <person name="Neiman D."/>
            <person name="Pearson M."/>
            <person name="Priest M."/>
            <person name="Roberts A."/>
            <person name="Saif S."/>
            <person name="Shea T."/>
            <person name="Sisk P."/>
            <person name="Stolte C."/>
            <person name="Sykes S."/>
            <person name="Wortman J."/>
            <person name="Nusbaum C."/>
            <person name="Birren B."/>
        </authorList>
    </citation>
    <scope>NUCLEOTIDE SEQUENCE [LARGE SCALE GENOMIC DNA]</scope>
    <source>
        <strain evidence="10 11">YIT 12061</strain>
    </source>
</reference>
<feature type="transmembrane region" description="Helical" evidence="6">
    <location>
        <begin position="407"/>
        <end position="425"/>
    </location>
</feature>
<dbReference type="Pfam" id="PF13899">
    <property type="entry name" value="Thioredoxin_7"/>
    <property type="match status" value="1"/>
</dbReference>
<keyword evidence="11" id="KW-1185">Reference proteome</keyword>
<sequence>MKKGLFTFLLTCILAVMSLSAQVENPAKWTFSRTDLGKGEYELTMKAILEPGWKVYSMFTPEGGPLATTLTLNEEGKGVEFIGKAVENEPQKHFDELFGVDVWYFESEYIIRQKVKVTDPALAVVKGTLEYQVCQNGQCILFDTDFDIPLGGQQQNVNEKTATEQIQTMPGESSKDESLWTFFWLAFIAGLAAVVMPCVFPMIPMTVSFFMHGDANKAKAKVKALFFSFSIIAIYTILGVVVSIFLGPDFINWLSTNWVPNLFFFIVFMIFAASFFGAFEIVLPSWLVNKSDKQADKGGYIGAFFMAFTLVLVSFSCTAPIVGTVLVEAARGSVLRPIIGMLGFSFAVALPFGFFAFFPSKLSNLPKSGGWLNAVKVVLGFIEVALGLKFLMVADQTYHWGLLDREVYIAIWVAVFTLQGLYLMGKLKFKNDSDLSYIGVPRLAFIIVTFAFVVYLIPGMFGAPLKALAGYLPPQETIDFDVNRIVRDNTKEIIKSGLSAGDRNRTVQSEACEEPKYADFLHLPHGLEGYYDFQQALKCARAQNKPLFIDFTGHGCVNCREMEQSVWSDPRILDMLKHDYVVVALYVDDKKTLPENEWYISDYDGKQKKTLGKKNADFQIKYFHSNAQPNYILLDSRAEGEDLEKYMLMPARGYDLNRDAFYNYLKEGLKKFKSLNGPKV</sequence>
<evidence type="ECO:0000313" key="10">
    <source>
        <dbReference type="EMBL" id="EHP50768.1"/>
    </source>
</evidence>
<feature type="transmembrane region" description="Helical" evidence="6">
    <location>
        <begin position="437"/>
        <end position="457"/>
    </location>
</feature>
<dbReference type="AlphaFoldDB" id="H1DDX1"/>
<dbReference type="InterPro" id="IPR036249">
    <property type="entry name" value="Thioredoxin-like_sf"/>
</dbReference>
<dbReference type="HOGENOM" id="CLU_015841_0_0_10"/>
<organism evidence="10 11">
    <name type="scientific">Odoribacter laneus YIT 12061</name>
    <dbReference type="NCBI Taxonomy" id="742817"/>
    <lineage>
        <taxon>Bacteria</taxon>
        <taxon>Pseudomonadati</taxon>
        <taxon>Bacteroidota</taxon>
        <taxon>Bacteroidia</taxon>
        <taxon>Bacteroidales</taxon>
        <taxon>Odoribacteraceae</taxon>
        <taxon>Odoribacter</taxon>
    </lineage>
</organism>
<dbReference type="RefSeq" id="WP_009135611.1">
    <property type="nucleotide sequence ID" value="NZ_JH594596.1"/>
</dbReference>
<gene>
    <name evidence="10" type="ORF">HMPREF9449_00457</name>
</gene>
<name>H1DDX1_9BACT</name>
<evidence type="ECO:0000256" key="6">
    <source>
        <dbReference type="SAM" id="Phobius"/>
    </source>
</evidence>
<dbReference type="InterPro" id="IPR028250">
    <property type="entry name" value="DsbDN"/>
</dbReference>
<evidence type="ECO:0000256" key="5">
    <source>
        <dbReference type="ARBA" id="ARBA00023136"/>
    </source>
</evidence>
<evidence type="ECO:0000256" key="4">
    <source>
        <dbReference type="ARBA" id="ARBA00022989"/>
    </source>
</evidence>
<evidence type="ECO:0000256" key="3">
    <source>
        <dbReference type="ARBA" id="ARBA00022748"/>
    </source>
</evidence>
<accession>H1DDX1</accession>
<protein>
    <recommendedName>
        <fullName evidence="12">Thioredoxin domain-containing protein</fullName>
    </recommendedName>
</protein>
<dbReference type="EMBL" id="ADMC01000005">
    <property type="protein sequence ID" value="EHP50768.1"/>
    <property type="molecule type" value="Genomic_DNA"/>
</dbReference>